<keyword evidence="2" id="KW-1185">Reference proteome</keyword>
<organism evidence="1 2">
    <name type="scientific">Microbacterium foliorum</name>
    <dbReference type="NCBI Taxonomy" id="104336"/>
    <lineage>
        <taxon>Bacteria</taxon>
        <taxon>Bacillati</taxon>
        <taxon>Actinomycetota</taxon>
        <taxon>Actinomycetes</taxon>
        <taxon>Micrococcales</taxon>
        <taxon>Microbacteriaceae</taxon>
        <taxon>Microbacterium</taxon>
    </lineage>
</organism>
<dbReference type="Proteomes" id="UP001249291">
    <property type="component" value="Unassembled WGS sequence"/>
</dbReference>
<reference evidence="1 2" key="1">
    <citation type="submission" date="2023-08" db="EMBL/GenBank/DDBJ databases">
        <title>Functional and genomic diversity of the sorghum phyllosphere microbiome.</title>
        <authorList>
            <person name="Shade A."/>
        </authorList>
    </citation>
    <scope>NUCLEOTIDE SEQUENCE [LARGE SCALE GENOMIC DNA]</scope>
    <source>
        <strain evidence="1 2">SORGH_AS_0445</strain>
    </source>
</reference>
<dbReference type="RefSeq" id="WP_309692312.1">
    <property type="nucleotide sequence ID" value="NZ_JAVIZQ010000001.1"/>
</dbReference>
<evidence type="ECO:0000313" key="2">
    <source>
        <dbReference type="Proteomes" id="UP001249291"/>
    </source>
</evidence>
<protein>
    <submittedName>
        <fullName evidence="1">Uncharacterized protein</fullName>
    </submittedName>
</protein>
<accession>A0ABU1HUM3</accession>
<sequence length="179" mass="20096">MPYLFPDNSVIVCFAHAEELDVLEQYLRGNGRVVEAVSREISDSTGHVPALRGLDQQAWFGEPIPIVGAANTRVVEGIRVAVFGGGKAKPREHLGESQTLHLLKTDAHYQDSIWLTEDREAFRFAQRQHITTRDTFGILCDMVGYLDLSIERAFEIAQHILDVGEPMLRPPDSPRDFLV</sequence>
<dbReference type="EMBL" id="JAVIZQ010000001">
    <property type="protein sequence ID" value="MDR6143348.1"/>
    <property type="molecule type" value="Genomic_DNA"/>
</dbReference>
<evidence type="ECO:0000313" key="1">
    <source>
        <dbReference type="EMBL" id="MDR6143348.1"/>
    </source>
</evidence>
<comment type="caution">
    <text evidence="1">The sequence shown here is derived from an EMBL/GenBank/DDBJ whole genome shotgun (WGS) entry which is preliminary data.</text>
</comment>
<name>A0ABU1HUM3_9MICO</name>
<proteinExistence type="predicted"/>
<gene>
    <name evidence="1" type="ORF">QE375_002902</name>
</gene>